<dbReference type="WBParaSite" id="EVEC_0000886901-mRNA-1">
    <property type="protein sequence ID" value="EVEC_0000886901-mRNA-1"/>
    <property type="gene ID" value="EVEC_0000886901"/>
</dbReference>
<keyword evidence="2" id="KW-1185">Reference proteome</keyword>
<evidence type="ECO:0000313" key="2">
    <source>
        <dbReference type="Proteomes" id="UP000274131"/>
    </source>
</evidence>
<reference evidence="3" key="1">
    <citation type="submission" date="2017-02" db="UniProtKB">
        <authorList>
            <consortium name="WormBaseParasite"/>
        </authorList>
    </citation>
    <scope>IDENTIFICATION</scope>
</reference>
<dbReference type="SUPFAM" id="SSF48317">
    <property type="entry name" value="Acid phosphatase/Vanadium-dependent haloperoxidase"/>
    <property type="match status" value="1"/>
</dbReference>
<dbReference type="EMBL" id="UXUI01009368">
    <property type="protein sequence ID" value="VDD93570.1"/>
    <property type="molecule type" value="Genomic_DNA"/>
</dbReference>
<dbReference type="InterPro" id="IPR036938">
    <property type="entry name" value="PAP2/HPO_sf"/>
</dbReference>
<proteinExistence type="predicted"/>
<protein>
    <submittedName>
        <fullName evidence="3">Transmembrane protein</fullName>
    </submittedName>
</protein>
<dbReference type="AlphaFoldDB" id="A0A0N4VDY9"/>
<evidence type="ECO:0000313" key="3">
    <source>
        <dbReference type="WBParaSite" id="EVEC_0000886901-mRNA-1"/>
    </source>
</evidence>
<sequence>MVPLVGDRTLNEMLHRRIVEPKSEKNSSSETAVKPLVKSHDGDKFWWSYSTTASSLQLLKTYLEQYPLERFPNWSLTNDPYYVEAPIDKLVDFGFHLRTHLTALILAGNPAIEYLQRRQTGLLTFLARLFTKLGLEEFFTLIVVGNLWLFDARLGRFLSALLALGFSVSGALKGLFCLPRPPSPPAIRLSEEDKDW</sequence>
<reference evidence="1 2" key="2">
    <citation type="submission" date="2018-10" db="EMBL/GenBank/DDBJ databases">
        <authorList>
            <consortium name="Pathogen Informatics"/>
        </authorList>
    </citation>
    <scope>NUCLEOTIDE SEQUENCE [LARGE SCALE GENOMIC DNA]</scope>
</reference>
<name>A0A0N4VDY9_ENTVE</name>
<dbReference type="OrthoDB" id="301434at2759"/>
<dbReference type="Proteomes" id="UP000274131">
    <property type="component" value="Unassembled WGS sequence"/>
</dbReference>
<evidence type="ECO:0000313" key="1">
    <source>
        <dbReference type="EMBL" id="VDD93570.1"/>
    </source>
</evidence>
<organism evidence="3">
    <name type="scientific">Enterobius vermicularis</name>
    <name type="common">Human pinworm</name>
    <dbReference type="NCBI Taxonomy" id="51028"/>
    <lineage>
        <taxon>Eukaryota</taxon>
        <taxon>Metazoa</taxon>
        <taxon>Ecdysozoa</taxon>
        <taxon>Nematoda</taxon>
        <taxon>Chromadorea</taxon>
        <taxon>Rhabditida</taxon>
        <taxon>Spirurina</taxon>
        <taxon>Oxyuridomorpha</taxon>
        <taxon>Oxyuroidea</taxon>
        <taxon>Oxyuridae</taxon>
        <taxon>Enterobius</taxon>
    </lineage>
</organism>
<gene>
    <name evidence="1" type="ORF">EVEC_LOCUS8321</name>
</gene>
<accession>A0A0N4VDY9</accession>